<evidence type="ECO:0000256" key="7">
    <source>
        <dbReference type="ARBA" id="ARBA00071120"/>
    </source>
</evidence>
<dbReference type="KEGG" id="spph:KFK14_08240"/>
<feature type="domain" description="Acyl-CoA thioesterase 2 C-terminal" evidence="9">
    <location>
        <begin position="162"/>
        <end position="288"/>
    </location>
</feature>
<dbReference type="Pfam" id="PF13622">
    <property type="entry name" value="4HBT_3"/>
    <property type="match status" value="1"/>
</dbReference>
<proteinExistence type="inferred from homology"/>
<keyword evidence="12" id="KW-1185">Reference proteome</keyword>
<evidence type="ECO:0000256" key="5">
    <source>
        <dbReference type="ARBA" id="ARBA00038894"/>
    </source>
</evidence>
<evidence type="ECO:0000256" key="4">
    <source>
        <dbReference type="ARBA" id="ARBA00023098"/>
    </source>
</evidence>
<evidence type="ECO:0000256" key="8">
    <source>
        <dbReference type="ARBA" id="ARBA00079653"/>
    </source>
</evidence>
<dbReference type="InterPro" id="IPR042171">
    <property type="entry name" value="Acyl-CoA_hotdog"/>
</dbReference>
<dbReference type="PANTHER" id="PTHR11066">
    <property type="entry name" value="ACYL-COA THIOESTERASE"/>
    <property type="match status" value="1"/>
</dbReference>
<name>A0A975Q352_9SPHN</name>
<dbReference type="CDD" id="cd03444">
    <property type="entry name" value="Thioesterase_II_repeat1"/>
    <property type="match status" value="1"/>
</dbReference>
<feature type="domain" description="Acyl-CoA thioesterase-like N-terminal HotDog" evidence="10">
    <location>
        <begin position="40"/>
        <end position="114"/>
    </location>
</feature>
<accession>A0A975Q352</accession>
<dbReference type="EMBL" id="CP073910">
    <property type="protein sequence ID" value="QUT07376.1"/>
    <property type="molecule type" value="Genomic_DNA"/>
</dbReference>
<dbReference type="AlphaFoldDB" id="A0A975Q352"/>
<comment type="similarity">
    <text evidence="1">Belongs to the C/M/P thioester hydrolase family.</text>
</comment>
<dbReference type="InterPro" id="IPR049449">
    <property type="entry name" value="TesB_ACOT8-like_N"/>
</dbReference>
<evidence type="ECO:0000256" key="2">
    <source>
        <dbReference type="ARBA" id="ARBA00011881"/>
    </source>
</evidence>
<dbReference type="EC" id="3.1.2.20" evidence="5"/>
<organism evidence="11 12">
    <name type="scientific">Sphingobium phenoxybenzoativorans</name>
    <dbReference type="NCBI Taxonomy" id="1592790"/>
    <lineage>
        <taxon>Bacteria</taxon>
        <taxon>Pseudomonadati</taxon>
        <taxon>Pseudomonadota</taxon>
        <taxon>Alphaproteobacteria</taxon>
        <taxon>Sphingomonadales</taxon>
        <taxon>Sphingomonadaceae</taxon>
        <taxon>Sphingobium</taxon>
    </lineage>
</organism>
<comment type="catalytic activity">
    <reaction evidence="6">
        <text>a fatty acyl-CoA + H2O = a fatty acid + CoA + H(+)</text>
        <dbReference type="Rhea" id="RHEA:16781"/>
        <dbReference type="ChEBI" id="CHEBI:15377"/>
        <dbReference type="ChEBI" id="CHEBI:15378"/>
        <dbReference type="ChEBI" id="CHEBI:28868"/>
        <dbReference type="ChEBI" id="CHEBI:57287"/>
        <dbReference type="ChEBI" id="CHEBI:77636"/>
        <dbReference type="EC" id="3.1.2.20"/>
    </reaction>
    <physiologicalReaction direction="left-to-right" evidence="6">
        <dbReference type="Rhea" id="RHEA:16782"/>
    </physiologicalReaction>
</comment>
<dbReference type="Proteomes" id="UP000681425">
    <property type="component" value="Chromosome"/>
</dbReference>
<evidence type="ECO:0000259" key="10">
    <source>
        <dbReference type="Pfam" id="PF13622"/>
    </source>
</evidence>
<dbReference type="InterPro" id="IPR029069">
    <property type="entry name" value="HotDog_dom_sf"/>
</dbReference>
<dbReference type="RefSeq" id="WP_212610533.1">
    <property type="nucleotide sequence ID" value="NZ_CP073910.1"/>
</dbReference>
<dbReference type="InterPro" id="IPR025652">
    <property type="entry name" value="TesB_C"/>
</dbReference>
<evidence type="ECO:0000313" key="12">
    <source>
        <dbReference type="Proteomes" id="UP000681425"/>
    </source>
</evidence>
<evidence type="ECO:0000313" key="11">
    <source>
        <dbReference type="EMBL" id="QUT07376.1"/>
    </source>
</evidence>
<gene>
    <name evidence="11" type="ORF">KFK14_08240</name>
</gene>
<keyword evidence="3" id="KW-0378">Hydrolase</keyword>
<keyword evidence="4" id="KW-0443">Lipid metabolism</keyword>
<sequence>MADSEQYANDPAVEHEMLFAFEEVGTDHFRAAPIPSRLLRLYGGQVVGQAVAAIQKTALPDRAINSCHAYFVRPGSIDRPIDFIVSRDRDGRSFSARRVVVEQDGQVIFTMSAFLHTQEAGARHQFPMPDVPGPDGLRPMSDYIVEIGDALPRKHWPFWRREHLFEWRPVERFRVFNDAPESSVRHVWFRFRGKLGDDPAEHQRFFAYVSDLHILHAGLVPLGVGWADDHLQTASLDHAIWFHDSFRVDEWLLYALDSPAAAGSRTLGRGAVYTADGRLVASVAQEGLIRILATPRGDIL</sequence>
<dbReference type="GO" id="GO:0006637">
    <property type="term" value="P:acyl-CoA metabolic process"/>
    <property type="evidence" value="ECO:0007669"/>
    <property type="project" value="InterPro"/>
</dbReference>
<evidence type="ECO:0000256" key="1">
    <source>
        <dbReference type="ARBA" id="ARBA00006538"/>
    </source>
</evidence>
<comment type="subunit">
    <text evidence="2">Homotetramer.</text>
</comment>
<dbReference type="PANTHER" id="PTHR11066:SF34">
    <property type="entry name" value="ACYL-COENZYME A THIOESTERASE 8"/>
    <property type="match status" value="1"/>
</dbReference>
<evidence type="ECO:0000256" key="3">
    <source>
        <dbReference type="ARBA" id="ARBA00022801"/>
    </source>
</evidence>
<dbReference type="InterPro" id="IPR003703">
    <property type="entry name" value="Acyl_CoA_thio"/>
</dbReference>
<dbReference type="SUPFAM" id="SSF54637">
    <property type="entry name" value="Thioesterase/thiol ester dehydrase-isomerase"/>
    <property type="match status" value="2"/>
</dbReference>
<evidence type="ECO:0000256" key="6">
    <source>
        <dbReference type="ARBA" id="ARBA00050943"/>
    </source>
</evidence>
<evidence type="ECO:0000259" key="9">
    <source>
        <dbReference type="Pfam" id="PF02551"/>
    </source>
</evidence>
<reference evidence="11" key="1">
    <citation type="submission" date="2021-04" db="EMBL/GenBank/DDBJ databases">
        <title>Isolation of p-tert-butylphenol degrading bacteria Sphingobium phenoxybenzoativorans Tas13 from active sludge.</title>
        <authorList>
            <person name="Li Y."/>
        </authorList>
    </citation>
    <scope>NUCLEOTIDE SEQUENCE</scope>
    <source>
        <strain evidence="11">Tas13</strain>
    </source>
</reference>
<dbReference type="GO" id="GO:0009062">
    <property type="term" value="P:fatty acid catabolic process"/>
    <property type="evidence" value="ECO:0007669"/>
    <property type="project" value="TreeGrafter"/>
</dbReference>
<dbReference type="FunFam" id="2.40.160.210:FF:000001">
    <property type="entry name" value="Acyl-CoA thioesterase II"/>
    <property type="match status" value="1"/>
</dbReference>
<protein>
    <recommendedName>
        <fullName evidence="7">Acyl-CoA thioesterase 2</fullName>
        <ecNumber evidence="5">3.1.2.20</ecNumber>
    </recommendedName>
    <alternativeName>
        <fullName evidence="8">Thioesterase II</fullName>
    </alternativeName>
</protein>
<dbReference type="GO" id="GO:0047617">
    <property type="term" value="F:fatty acyl-CoA hydrolase activity"/>
    <property type="evidence" value="ECO:0007669"/>
    <property type="project" value="UniProtKB-EC"/>
</dbReference>
<dbReference type="Pfam" id="PF02551">
    <property type="entry name" value="Acyl_CoA_thio"/>
    <property type="match status" value="1"/>
</dbReference>
<dbReference type="CDD" id="cd03445">
    <property type="entry name" value="Thioesterase_II_repeat2"/>
    <property type="match status" value="1"/>
</dbReference>
<dbReference type="Gene3D" id="2.40.160.210">
    <property type="entry name" value="Acyl-CoA thioesterase, double hotdog domain"/>
    <property type="match status" value="1"/>
</dbReference>